<dbReference type="EMBL" id="JAHRHJ020000002">
    <property type="protein sequence ID" value="KAH9327718.1"/>
    <property type="molecule type" value="Genomic_DNA"/>
</dbReference>
<dbReference type="AlphaFoldDB" id="A0AA38GSX5"/>
<reference evidence="1 2" key="1">
    <citation type="journal article" date="2021" name="Nat. Plants">
        <title>The Taxus genome provides insights into paclitaxel biosynthesis.</title>
        <authorList>
            <person name="Xiong X."/>
            <person name="Gou J."/>
            <person name="Liao Q."/>
            <person name="Li Y."/>
            <person name="Zhou Q."/>
            <person name="Bi G."/>
            <person name="Li C."/>
            <person name="Du R."/>
            <person name="Wang X."/>
            <person name="Sun T."/>
            <person name="Guo L."/>
            <person name="Liang H."/>
            <person name="Lu P."/>
            <person name="Wu Y."/>
            <person name="Zhang Z."/>
            <person name="Ro D.K."/>
            <person name="Shang Y."/>
            <person name="Huang S."/>
            <person name="Yan J."/>
        </authorList>
    </citation>
    <scope>NUCLEOTIDE SEQUENCE [LARGE SCALE GENOMIC DNA]</scope>
    <source>
        <strain evidence="1">Ta-2019</strain>
    </source>
</reference>
<dbReference type="Proteomes" id="UP000824469">
    <property type="component" value="Unassembled WGS sequence"/>
</dbReference>
<evidence type="ECO:0000313" key="1">
    <source>
        <dbReference type="EMBL" id="KAH9327718.1"/>
    </source>
</evidence>
<gene>
    <name evidence="1" type="ORF">KI387_007896</name>
</gene>
<sequence length="80" mass="9316">MLSIGDEYDDENFMLSIGDEYDDENFTLYKVEDETNELKNEKKEVFDTKNDQLEIKEKEKLAAILGDSISYKSKVPSKLK</sequence>
<accession>A0AA38GSX5</accession>
<proteinExistence type="predicted"/>
<evidence type="ECO:0000313" key="2">
    <source>
        <dbReference type="Proteomes" id="UP000824469"/>
    </source>
</evidence>
<protein>
    <submittedName>
        <fullName evidence="1">Uncharacterized protein</fullName>
    </submittedName>
</protein>
<organism evidence="1 2">
    <name type="scientific">Taxus chinensis</name>
    <name type="common">Chinese yew</name>
    <name type="synonym">Taxus wallichiana var. chinensis</name>
    <dbReference type="NCBI Taxonomy" id="29808"/>
    <lineage>
        <taxon>Eukaryota</taxon>
        <taxon>Viridiplantae</taxon>
        <taxon>Streptophyta</taxon>
        <taxon>Embryophyta</taxon>
        <taxon>Tracheophyta</taxon>
        <taxon>Spermatophyta</taxon>
        <taxon>Pinopsida</taxon>
        <taxon>Pinidae</taxon>
        <taxon>Conifers II</taxon>
        <taxon>Cupressales</taxon>
        <taxon>Taxaceae</taxon>
        <taxon>Taxus</taxon>
    </lineage>
</organism>
<keyword evidence="2" id="KW-1185">Reference proteome</keyword>
<feature type="non-terminal residue" evidence="1">
    <location>
        <position position="80"/>
    </location>
</feature>
<comment type="caution">
    <text evidence="1">The sequence shown here is derived from an EMBL/GenBank/DDBJ whole genome shotgun (WGS) entry which is preliminary data.</text>
</comment>
<name>A0AA38GSX5_TAXCH</name>